<dbReference type="Pfam" id="PF14490">
    <property type="entry name" value="HHH_RecD2"/>
    <property type="match status" value="1"/>
</dbReference>
<evidence type="ECO:0000259" key="3">
    <source>
        <dbReference type="Pfam" id="PF13538"/>
    </source>
</evidence>
<dbReference type="HOGENOM" id="CLU_007524_0_4_9"/>
<dbReference type="PANTHER" id="PTHR43788">
    <property type="entry name" value="DNA2/NAM7 HELICASE FAMILY MEMBER"/>
    <property type="match status" value="1"/>
</dbReference>
<dbReference type="Pfam" id="PF13604">
    <property type="entry name" value="AAA_30"/>
    <property type="match status" value="1"/>
</dbReference>
<keyword evidence="1" id="KW-0547">Nucleotide-binding</keyword>
<dbReference type="GO" id="GO:0043139">
    <property type="term" value="F:5'-3' DNA helicase activity"/>
    <property type="evidence" value="ECO:0007669"/>
    <property type="project" value="InterPro"/>
</dbReference>
<dbReference type="Pfam" id="PF13538">
    <property type="entry name" value="UvrD_C_2"/>
    <property type="match status" value="1"/>
</dbReference>
<feature type="domain" description="UvrD-like helicase C-terminal" evidence="3">
    <location>
        <begin position="502"/>
        <end position="549"/>
    </location>
</feature>
<evidence type="ECO:0000256" key="2">
    <source>
        <dbReference type="ARBA" id="ARBA00022840"/>
    </source>
</evidence>
<sequence>MKIYQTYRTEAIELLTENPYRLIEDIEGVGFLRADELGEKLGIKGNHPDRIKAAILHILNTAALSDGHVYLDAEHVLPQVKDMLEQSQREEIPFEAISRACIEMREESKIYGEETRLYLPSLYFSEVGIASKILALTERNSKAEHFSKDEIRKAIGETEELLNVTYAETQAFAIEQALNSAVMILTGGPGTGKTTVVRGVVEVYAKLHGLSLNPKEYAQKEEPFPIILCAPTGRAAKRLSESTELPAMTIHRLLGFTGQEKEEETEREVTGKLIIVDEMSMVDTWLAHQLLKSLHEDVQVVFVGDQDQLPPVGPGQVLKDLLASQQIPTVELTDVYRQAEGSTIIELAHQIKRGTIAHDLTVKTSDRSFIKASSEQVANVVTQVVKSAVAKGQEIRNIQVLAPMYKGPAGIDNLNKMIQELINPNDTGSRKELVFGDVTYRIKDKVLQLVNQPESNVFNGDMGEVISIIKAKETIDKQDLLVVSFDGIEVTYQRSDLNQLTLAYCCSIHKSQGSEFQTVIMPVVRGYSKMLRRNLLYTGITRAKNFLILCGEPDVLARGLQRTDDLQRFTSLRARLNPMEATEEMIEVVEASPTDATVQEEKQSGPTQLTVDTMPHIHPMIGMDGVTPYNFMDESN</sequence>
<dbReference type="SUPFAM" id="SSF52540">
    <property type="entry name" value="P-loop containing nucleoside triphosphate hydrolases"/>
    <property type="match status" value="2"/>
</dbReference>
<dbReference type="InterPro" id="IPR006345">
    <property type="entry name" value="RecD2"/>
</dbReference>
<evidence type="ECO:0000313" key="6">
    <source>
        <dbReference type="EMBL" id="EON71338.1"/>
    </source>
</evidence>
<feature type="domain" description="ATP-dependent RecD2 DNA helicase SH3" evidence="5">
    <location>
        <begin position="414"/>
        <end position="475"/>
    </location>
</feature>
<dbReference type="GO" id="GO:0009338">
    <property type="term" value="C:exodeoxyribonuclease V complex"/>
    <property type="evidence" value="ECO:0007669"/>
    <property type="project" value="TreeGrafter"/>
</dbReference>
<dbReference type="PATRIC" id="fig|1285586.5.peg.3122"/>
<dbReference type="Proteomes" id="UP000013911">
    <property type="component" value="Unassembled WGS sequence"/>
</dbReference>
<dbReference type="Gene3D" id="2.30.30.940">
    <property type="match status" value="1"/>
</dbReference>
<evidence type="ECO:0000259" key="5">
    <source>
        <dbReference type="Pfam" id="PF18335"/>
    </source>
</evidence>
<dbReference type="GO" id="GO:0003677">
    <property type="term" value="F:DNA binding"/>
    <property type="evidence" value="ECO:0007669"/>
    <property type="project" value="InterPro"/>
</dbReference>
<dbReference type="InterPro" id="IPR050534">
    <property type="entry name" value="Coronavir_polyprotein_1ab"/>
</dbReference>
<dbReference type="PANTHER" id="PTHR43788:SF6">
    <property type="entry name" value="DNA HELICASE B"/>
    <property type="match status" value="1"/>
</dbReference>
<dbReference type="InterPro" id="IPR027417">
    <property type="entry name" value="P-loop_NTPase"/>
</dbReference>
<dbReference type="NCBIfam" id="TIGR01448">
    <property type="entry name" value="recD_rel"/>
    <property type="match status" value="1"/>
</dbReference>
<gene>
    <name evidence="6" type="ORF">H131_15263</name>
</gene>
<accession>R7ZB61</accession>
<dbReference type="GO" id="GO:0006310">
    <property type="term" value="P:DNA recombination"/>
    <property type="evidence" value="ECO:0007669"/>
    <property type="project" value="InterPro"/>
</dbReference>
<dbReference type="InterPro" id="IPR027785">
    <property type="entry name" value="UvrD-like_helicase_C"/>
</dbReference>
<dbReference type="GO" id="GO:0005524">
    <property type="term" value="F:ATP binding"/>
    <property type="evidence" value="ECO:0007669"/>
    <property type="project" value="UniProtKB-KW"/>
</dbReference>
<dbReference type="Pfam" id="PF18335">
    <property type="entry name" value="SH3_13"/>
    <property type="match status" value="1"/>
</dbReference>
<dbReference type="Gene3D" id="1.10.10.2220">
    <property type="match status" value="1"/>
</dbReference>
<evidence type="ECO:0000313" key="7">
    <source>
        <dbReference type="Proteomes" id="UP000013911"/>
    </source>
</evidence>
<proteinExistence type="predicted"/>
<name>R7ZB61_LYSSH</name>
<protein>
    <submittedName>
        <fullName evidence="6">Exodeoxyribonuclease V-like protein</fullName>
    </submittedName>
</protein>
<dbReference type="InterPro" id="IPR029493">
    <property type="entry name" value="RecD2-like_HHH"/>
</dbReference>
<keyword evidence="2" id="KW-0067">ATP-binding</keyword>
<dbReference type="eggNOG" id="COG0507">
    <property type="taxonomic scope" value="Bacteria"/>
</dbReference>
<dbReference type="Gene3D" id="3.40.50.300">
    <property type="entry name" value="P-loop containing nucleotide triphosphate hydrolases"/>
    <property type="match status" value="2"/>
</dbReference>
<dbReference type="CDD" id="cd18809">
    <property type="entry name" value="SF1_C_RecD"/>
    <property type="match status" value="1"/>
</dbReference>
<dbReference type="AlphaFoldDB" id="R7ZB61"/>
<evidence type="ECO:0000259" key="4">
    <source>
        <dbReference type="Pfam" id="PF14490"/>
    </source>
</evidence>
<comment type="caution">
    <text evidence="6">The sequence shown here is derived from an EMBL/GenBank/DDBJ whole genome shotgun (WGS) entry which is preliminary data.</text>
</comment>
<dbReference type="EMBL" id="AQPX01000022">
    <property type="protein sequence ID" value="EON71338.1"/>
    <property type="molecule type" value="Genomic_DNA"/>
</dbReference>
<dbReference type="GO" id="GO:0017116">
    <property type="term" value="F:single-stranded DNA helicase activity"/>
    <property type="evidence" value="ECO:0007669"/>
    <property type="project" value="TreeGrafter"/>
</dbReference>
<evidence type="ECO:0000256" key="1">
    <source>
        <dbReference type="ARBA" id="ARBA00022741"/>
    </source>
</evidence>
<feature type="domain" description="ATP-dependent RecD2 DNA helicase-like helix-hairpin-helix" evidence="4">
    <location>
        <begin position="1"/>
        <end position="70"/>
    </location>
</feature>
<organism evidence="6 7">
    <name type="scientific">Lysinibacillus sphaericus OT4b.31</name>
    <dbReference type="NCBI Taxonomy" id="1285586"/>
    <lineage>
        <taxon>Bacteria</taxon>
        <taxon>Bacillati</taxon>
        <taxon>Bacillota</taxon>
        <taxon>Bacilli</taxon>
        <taxon>Bacillales</taxon>
        <taxon>Bacillaceae</taxon>
        <taxon>Lysinibacillus</taxon>
    </lineage>
</organism>
<dbReference type="InterPro" id="IPR041451">
    <property type="entry name" value="RecD2_SH13"/>
</dbReference>
<reference evidence="6 7" key="1">
    <citation type="submission" date="2013-04" db="EMBL/GenBank/DDBJ databases">
        <title>Draft genome of the heavy metal tolerant bacterium Lysinibacillus sphaericus strain OT4b.31.</title>
        <authorList>
            <person name="Pena-Montenegro T.D."/>
            <person name="Dussan J."/>
        </authorList>
    </citation>
    <scope>NUCLEOTIDE SEQUENCE [LARGE SCALE GENOMIC DNA]</scope>
    <source>
        <strain evidence="6 7">OT4b.31</strain>
    </source>
</reference>
<dbReference type="CDD" id="cd17933">
    <property type="entry name" value="DEXSc_RecD-like"/>
    <property type="match status" value="1"/>
</dbReference>